<reference evidence="3" key="1">
    <citation type="submission" date="2017-08" db="EMBL/GenBank/DDBJ databases">
        <title>Draft genome sequence of Lactococcus sp. strain Rs-Y01, isolated from the gut of the lower termite Reticulitermes speratus.</title>
        <authorList>
            <person name="Ohkuma M."/>
            <person name="Yuki M."/>
        </authorList>
    </citation>
    <scope>NUCLEOTIDE SEQUENCE [LARGE SCALE GENOMIC DNA]</scope>
    <source>
        <strain evidence="3">Rs-Y01</strain>
    </source>
</reference>
<keyword evidence="1" id="KW-0175">Coiled coil</keyword>
<accession>A0A224XDQ6</accession>
<feature type="coiled-coil region" evidence="1">
    <location>
        <begin position="85"/>
        <end position="112"/>
    </location>
</feature>
<proteinExistence type="predicted"/>
<organism evidence="2 3">
    <name type="scientific">Pseudolactococcus reticulitermitis</name>
    <dbReference type="NCBI Taxonomy" id="2025039"/>
    <lineage>
        <taxon>Bacteria</taxon>
        <taxon>Bacillati</taxon>
        <taxon>Bacillota</taxon>
        <taxon>Bacilli</taxon>
        <taxon>Lactobacillales</taxon>
        <taxon>Streptococcaceae</taxon>
        <taxon>Pseudolactococcus</taxon>
    </lineage>
</organism>
<sequence length="270" mass="30649">MEKKGFFQRKATFKTSESGTPLMTQQIEEIGRQVLTLRQKLKVAEQEKENIKLEFDALKQGKLKESQAELAQKTAQFDTMLVAQRDKSKQQLSALEKELATKTEQLSTVEAALEVEKEKVTSLSQTLETSSSTKDAEIKQLTKEKLEIKSQVSEVLLELQEHFDYKTALLETERELLAQEKVKADADRLQKLEACEVFTRQAQDEAAEMIETAKATVSQMMQQAQAEIAEKEAQSKEELNRLKTRIDYYSSQINDAAQTIEVLLSSVSHL</sequence>
<evidence type="ECO:0000256" key="1">
    <source>
        <dbReference type="SAM" id="Coils"/>
    </source>
</evidence>
<gene>
    <name evidence="2" type="ORF">RsY01_1656</name>
</gene>
<dbReference type="AlphaFoldDB" id="A0A224XDQ6"/>
<feature type="coiled-coil region" evidence="1">
    <location>
        <begin position="214"/>
        <end position="241"/>
    </location>
</feature>
<keyword evidence="3" id="KW-1185">Reference proteome</keyword>
<dbReference type="OrthoDB" id="2241672at2"/>
<dbReference type="EMBL" id="BEDT01000004">
    <property type="protein sequence ID" value="GAX48042.1"/>
    <property type="molecule type" value="Genomic_DNA"/>
</dbReference>
<evidence type="ECO:0000313" key="2">
    <source>
        <dbReference type="EMBL" id="GAX48042.1"/>
    </source>
</evidence>
<protein>
    <submittedName>
        <fullName evidence="2">Uncharacterized protein</fullName>
    </submittedName>
</protein>
<comment type="caution">
    <text evidence="2">The sequence shown here is derived from an EMBL/GenBank/DDBJ whole genome shotgun (WGS) entry which is preliminary data.</text>
</comment>
<evidence type="ECO:0000313" key="3">
    <source>
        <dbReference type="Proteomes" id="UP000218689"/>
    </source>
</evidence>
<dbReference type="Proteomes" id="UP000218689">
    <property type="component" value="Unassembled WGS sequence"/>
</dbReference>
<feature type="coiled-coil region" evidence="1">
    <location>
        <begin position="27"/>
        <end position="61"/>
    </location>
</feature>
<name>A0A224XDQ6_9LACT</name>